<evidence type="ECO:0008006" key="6">
    <source>
        <dbReference type="Google" id="ProtNLM"/>
    </source>
</evidence>
<dbReference type="Proteomes" id="UP000283426">
    <property type="component" value="Unassembled WGS sequence"/>
</dbReference>
<evidence type="ECO:0000313" key="2">
    <source>
        <dbReference type="EMBL" id="RGV25299.1"/>
    </source>
</evidence>
<proteinExistence type="predicted"/>
<reference evidence="4 5" key="1">
    <citation type="submission" date="2018-08" db="EMBL/GenBank/DDBJ databases">
        <title>A genome reference for cultivated species of the human gut microbiota.</title>
        <authorList>
            <person name="Zou Y."/>
            <person name="Xue W."/>
            <person name="Luo G."/>
        </authorList>
    </citation>
    <scope>NUCLEOTIDE SEQUENCE [LARGE SCALE GENOMIC DNA]</scope>
    <source>
        <strain evidence="2 4">AF14-6AC</strain>
        <strain evidence="3 5">OF03-11</strain>
    </source>
</reference>
<comment type="caution">
    <text evidence="3">The sequence shown here is derived from an EMBL/GenBank/DDBJ whole genome shotgun (WGS) entry which is preliminary data.</text>
</comment>
<evidence type="ECO:0000313" key="5">
    <source>
        <dbReference type="Proteomes" id="UP000284434"/>
    </source>
</evidence>
<dbReference type="GeneID" id="61276674"/>
<evidence type="ECO:0000313" key="4">
    <source>
        <dbReference type="Proteomes" id="UP000283426"/>
    </source>
</evidence>
<organism evidence="3 5">
    <name type="scientific">Odoribacter splanchnicus</name>
    <dbReference type="NCBI Taxonomy" id="28118"/>
    <lineage>
        <taxon>Bacteria</taxon>
        <taxon>Pseudomonadati</taxon>
        <taxon>Bacteroidota</taxon>
        <taxon>Bacteroidia</taxon>
        <taxon>Bacteroidales</taxon>
        <taxon>Odoribacteraceae</taxon>
        <taxon>Odoribacter</taxon>
    </lineage>
</organism>
<evidence type="ECO:0000313" key="1">
    <source>
        <dbReference type="EMBL" id="MCG4961231.1"/>
    </source>
</evidence>
<dbReference type="Proteomes" id="UP001199750">
    <property type="component" value="Unassembled WGS sequence"/>
</dbReference>
<evidence type="ECO:0000313" key="3">
    <source>
        <dbReference type="EMBL" id="RGY05916.1"/>
    </source>
</evidence>
<dbReference type="AlphaFoldDB" id="A0A413IAZ8"/>
<accession>A0A413IAZ8</accession>
<dbReference type="EMBL" id="JAKNDN010000032">
    <property type="protein sequence ID" value="MCG4961231.1"/>
    <property type="molecule type" value="Genomic_DNA"/>
</dbReference>
<gene>
    <name evidence="2" type="ORF">DWW24_11515</name>
    <name evidence="3" type="ORF">DXA53_11560</name>
    <name evidence="1" type="ORF">L0P03_15445</name>
</gene>
<dbReference type="PROSITE" id="PS51257">
    <property type="entry name" value="PROKAR_LIPOPROTEIN"/>
    <property type="match status" value="1"/>
</dbReference>
<sequence length="152" mass="18105">MDFKLFWVGIFIFLIACNPSDYRDPRNKCEWFLKNSTGSTIILLKNFDSPNYNIVPNDSTITVYGAGISSFEETPDMFNWILDAIVLEDSLTIFDSNNVLLRTWVQSQRNDSGKQFFNEQYWQKREWKEGKYTYHEWTFELLPEDLEIKEQD</sequence>
<name>A0A413IAZ8_9BACT</name>
<reference evidence="1" key="2">
    <citation type="submission" date="2022-01" db="EMBL/GenBank/DDBJ databases">
        <title>Collection of gut derived symbiotic bacterial strains cultured from healthy donors.</title>
        <authorList>
            <person name="Lin H."/>
            <person name="Kohout C."/>
            <person name="Waligurski E."/>
            <person name="Pamer E.G."/>
        </authorList>
    </citation>
    <scope>NUCLEOTIDE SEQUENCE</scope>
    <source>
        <strain evidence="1">DFI.1.149</strain>
    </source>
</reference>
<dbReference type="RefSeq" id="WP_013613587.1">
    <property type="nucleotide sequence ID" value="NZ_JABWDG010000076.1"/>
</dbReference>
<protein>
    <recommendedName>
        <fullName evidence="6">Lipoprotein</fullName>
    </recommendedName>
</protein>
<dbReference type="Proteomes" id="UP000284434">
    <property type="component" value="Unassembled WGS sequence"/>
</dbReference>
<dbReference type="EMBL" id="QRYW01000023">
    <property type="protein sequence ID" value="RGV25299.1"/>
    <property type="molecule type" value="Genomic_DNA"/>
</dbReference>
<dbReference type="EMBL" id="QSCO01000015">
    <property type="protein sequence ID" value="RGY05916.1"/>
    <property type="molecule type" value="Genomic_DNA"/>
</dbReference>